<dbReference type="EMBL" id="VXIT01000001">
    <property type="protein sequence ID" value="KAA6415872.1"/>
    <property type="molecule type" value="Genomic_DNA"/>
</dbReference>
<dbReference type="OrthoDB" id="10566206at2759"/>
<gene>
    <name evidence="2" type="ORF">FRX48_00591</name>
</gene>
<dbReference type="AlphaFoldDB" id="A0A5M8Q2A1"/>
<name>A0A5M8Q2A1_9LECA</name>
<reference evidence="2 3" key="1">
    <citation type="submission" date="2019-09" db="EMBL/GenBank/DDBJ databases">
        <title>The hologenome of the rock-dwelling lichen Lasallia pustulata.</title>
        <authorList>
            <person name="Greshake Tzovaras B."/>
            <person name="Segers F."/>
            <person name="Bicker A."/>
            <person name="Dal Grande F."/>
            <person name="Otte J."/>
            <person name="Hankeln T."/>
            <person name="Schmitt I."/>
            <person name="Ebersberger I."/>
        </authorList>
    </citation>
    <scope>NUCLEOTIDE SEQUENCE [LARGE SCALE GENOMIC DNA]</scope>
    <source>
        <strain evidence="2">A1-1</strain>
    </source>
</reference>
<comment type="caution">
    <text evidence="2">The sequence shown here is derived from an EMBL/GenBank/DDBJ whole genome shotgun (WGS) entry which is preliminary data.</text>
</comment>
<feature type="region of interest" description="Disordered" evidence="1">
    <location>
        <begin position="113"/>
        <end position="136"/>
    </location>
</feature>
<evidence type="ECO:0000313" key="2">
    <source>
        <dbReference type="EMBL" id="KAA6415872.1"/>
    </source>
</evidence>
<feature type="compositionally biased region" description="Pro residues" evidence="1">
    <location>
        <begin position="122"/>
        <end position="132"/>
    </location>
</feature>
<dbReference type="Proteomes" id="UP000324767">
    <property type="component" value="Unassembled WGS sequence"/>
</dbReference>
<organism evidence="2 3">
    <name type="scientific">Lasallia pustulata</name>
    <dbReference type="NCBI Taxonomy" id="136370"/>
    <lineage>
        <taxon>Eukaryota</taxon>
        <taxon>Fungi</taxon>
        <taxon>Dikarya</taxon>
        <taxon>Ascomycota</taxon>
        <taxon>Pezizomycotina</taxon>
        <taxon>Lecanoromycetes</taxon>
        <taxon>OSLEUM clade</taxon>
        <taxon>Umbilicariomycetidae</taxon>
        <taxon>Umbilicariales</taxon>
        <taxon>Umbilicariaceae</taxon>
        <taxon>Lasallia</taxon>
    </lineage>
</organism>
<sequence>MCESVNSDTTRSPVPLTAAFDCADWVLFPEESEEVQRLLETDRPPSTMAWRCGPGNGSHPPTGPRRKLASVTTSSQISFSGKTCKIREKKTFEVAESRGAKFREMNGLETVVDRSKEEDPIPRTPRPQPLPTPDLSDIDQGAFWACCIDPRASKVDEKRHDGIESIQNQSFGDLTIDTKSTGTEEENR</sequence>
<feature type="compositionally biased region" description="Polar residues" evidence="1">
    <location>
        <begin position="165"/>
        <end position="181"/>
    </location>
</feature>
<accession>A0A5M8Q2A1</accession>
<evidence type="ECO:0000313" key="3">
    <source>
        <dbReference type="Proteomes" id="UP000324767"/>
    </source>
</evidence>
<protein>
    <submittedName>
        <fullName evidence="2">Uncharacterized protein</fullName>
    </submittedName>
</protein>
<evidence type="ECO:0000256" key="1">
    <source>
        <dbReference type="SAM" id="MobiDB-lite"/>
    </source>
</evidence>
<proteinExistence type="predicted"/>
<feature type="region of interest" description="Disordered" evidence="1">
    <location>
        <begin position="156"/>
        <end position="188"/>
    </location>
</feature>